<reference evidence="2" key="1">
    <citation type="submission" date="2016-10" db="EMBL/GenBank/DDBJ databases">
        <authorList>
            <person name="Varghese N."/>
            <person name="Submissions S."/>
        </authorList>
    </citation>
    <scope>NUCLEOTIDE SEQUENCE [LARGE SCALE GENOMIC DNA]</scope>
    <source>
        <strain evidence="2">DUS833</strain>
    </source>
</reference>
<sequence length="143" mass="16000">MGQSIPLLQWRYRNGSERTVREELSGILRAKYPLIFDVNPTVADDLDTVPTVFSLSGFECGDGWFDLIDMLCEAATCYKARRTALASALAVEKVEPVVRESTAVVRNARTGQFPVEVRSGRLRNLIQTHVTVACAIHVNRHLR</sequence>
<evidence type="ECO:0000313" key="1">
    <source>
        <dbReference type="EMBL" id="SDR61226.1"/>
    </source>
</evidence>
<gene>
    <name evidence="1" type="ORF">SAMN05445850_7624</name>
</gene>
<protein>
    <submittedName>
        <fullName evidence="1">Uncharacterized protein</fullName>
    </submittedName>
</protein>
<dbReference type="EMBL" id="FNKX01000004">
    <property type="protein sequence ID" value="SDR61226.1"/>
    <property type="molecule type" value="Genomic_DNA"/>
</dbReference>
<dbReference type="Proteomes" id="UP000199365">
    <property type="component" value="Unassembled WGS sequence"/>
</dbReference>
<accession>A0A1H1KG62</accession>
<keyword evidence="2" id="KW-1185">Reference proteome</keyword>
<proteinExistence type="predicted"/>
<evidence type="ECO:0000313" key="2">
    <source>
        <dbReference type="Proteomes" id="UP000199365"/>
    </source>
</evidence>
<dbReference type="AlphaFoldDB" id="A0A1H1KG62"/>
<name>A0A1H1KG62_9BURK</name>
<organism evidence="1 2">
    <name type="scientific">Paraburkholderia tuberum</name>
    <dbReference type="NCBI Taxonomy" id="157910"/>
    <lineage>
        <taxon>Bacteria</taxon>
        <taxon>Pseudomonadati</taxon>
        <taxon>Pseudomonadota</taxon>
        <taxon>Betaproteobacteria</taxon>
        <taxon>Burkholderiales</taxon>
        <taxon>Burkholderiaceae</taxon>
        <taxon>Paraburkholderia</taxon>
    </lineage>
</organism>